<sequence length="527" mass="56025">MPTSTILPARARAQLTATDIHIARGGVPVLRGAALTVTPGSRWGVVGENGRGKSTLLAVLAGTLEPDSGTVRRSGTLGLAAQELHATGDATVGDVIDAELSDARAALRALDAAADALTRADPGAADRYAGALHAAEALEAWDADHRVDAALAALGAERDRTRPLAELSVGGRYRVRLACLLGAGHDFLLLDEPTNHLDGGGLAYLTSALTGTRAGVVLVSHDRALLAAVATTIVDLDPSRDGLPRVYGDGYAGYLAGRAAERERWQEEYDKQQTENARLTANLAGARDRLIDNWRPDKGTNKHKRATRASSQVRTFHRRQDELAAHAVTMPEPPLRLRLPELPRNAAITLDDVTVAGRLEQPVTLTIGPSGRLHVDGRNGAGKSTLLAVLAGRLRPDTGTRRVARSQRIGYLAQESPEPGGATARTLFAAAGGTVELEGLGLLDRRELDRPVRELSTGRRRRLDLALVLARRPHLLLLDEPTNHLSIALVDELTEALGGTRAAVVLATHDRALRADVAGWPRLTVGR</sequence>
<dbReference type="PANTHER" id="PTHR19211">
    <property type="entry name" value="ATP-BINDING TRANSPORT PROTEIN-RELATED"/>
    <property type="match status" value="1"/>
</dbReference>
<feature type="coiled-coil region" evidence="4">
    <location>
        <begin position="262"/>
        <end position="289"/>
    </location>
</feature>
<evidence type="ECO:0000313" key="6">
    <source>
        <dbReference type="EMBL" id="MDQ0368628.1"/>
    </source>
</evidence>
<proteinExistence type="predicted"/>
<comment type="caution">
    <text evidence="6">The sequence shown here is derived from an EMBL/GenBank/DDBJ whole genome shotgun (WGS) entry which is preliminary data.</text>
</comment>
<dbReference type="PANTHER" id="PTHR19211:SF14">
    <property type="entry name" value="ATP-BINDING CASSETTE SUB-FAMILY F MEMBER 1"/>
    <property type="match status" value="1"/>
</dbReference>
<dbReference type="EMBL" id="JAUSUZ010000001">
    <property type="protein sequence ID" value="MDQ0368628.1"/>
    <property type="molecule type" value="Genomic_DNA"/>
</dbReference>
<dbReference type="GO" id="GO:0016887">
    <property type="term" value="F:ATP hydrolysis activity"/>
    <property type="evidence" value="ECO:0007669"/>
    <property type="project" value="InterPro"/>
</dbReference>
<dbReference type="Proteomes" id="UP001240236">
    <property type="component" value="Unassembled WGS sequence"/>
</dbReference>
<dbReference type="PROSITE" id="PS50893">
    <property type="entry name" value="ABC_TRANSPORTER_2"/>
    <property type="match status" value="2"/>
</dbReference>
<gene>
    <name evidence="6" type="ORF">J2S42_005297</name>
</gene>
<dbReference type="InterPro" id="IPR003593">
    <property type="entry name" value="AAA+_ATPase"/>
</dbReference>
<dbReference type="GO" id="GO:0005524">
    <property type="term" value="F:ATP binding"/>
    <property type="evidence" value="ECO:0007669"/>
    <property type="project" value="UniProtKB-KW"/>
</dbReference>
<feature type="domain" description="ABC transporter" evidence="5">
    <location>
        <begin position="15"/>
        <end position="281"/>
    </location>
</feature>
<accession>A0AAE4B248</accession>
<keyword evidence="4" id="KW-0175">Coiled coil</keyword>
<reference evidence="6 7" key="1">
    <citation type="submission" date="2023-07" db="EMBL/GenBank/DDBJ databases">
        <title>Sequencing the genomes of 1000 actinobacteria strains.</title>
        <authorList>
            <person name="Klenk H.-P."/>
        </authorList>
    </citation>
    <scope>NUCLEOTIDE SEQUENCE [LARGE SCALE GENOMIC DNA]</scope>
    <source>
        <strain evidence="6 7">DSM 44709</strain>
    </source>
</reference>
<keyword evidence="2" id="KW-0547">Nucleotide-binding</keyword>
<organism evidence="6 7">
    <name type="scientific">Catenuloplanes indicus</name>
    <dbReference type="NCBI Taxonomy" id="137267"/>
    <lineage>
        <taxon>Bacteria</taxon>
        <taxon>Bacillati</taxon>
        <taxon>Actinomycetota</taxon>
        <taxon>Actinomycetes</taxon>
        <taxon>Micromonosporales</taxon>
        <taxon>Micromonosporaceae</taxon>
        <taxon>Catenuloplanes</taxon>
    </lineage>
</organism>
<protein>
    <submittedName>
        <fullName evidence="6">Macrolide transport system ATP-binding/permease protein</fullName>
    </submittedName>
</protein>
<keyword evidence="1" id="KW-0677">Repeat</keyword>
<keyword evidence="3 6" id="KW-0067">ATP-binding</keyword>
<dbReference type="AlphaFoldDB" id="A0AAE4B248"/>
<evidence type="ECO:0000313" key="7">
    <source>
        <dbReference type="Proteomes" id="UP001240236"/>
    </source>
</evidence>
<evidence type="ECO:0000256" key="4">
    <source>
        <dbReference type="SAM" id="Coils"/>
    </source>
</evidence>
<keyword evidence="7" id="KW-1185">Reference proteome</keyword>
<dbReference type="RefSeq" id="WP_307243293.1">
    <property type="nucleotide sequence ID" value="NZ_JAUSUZ010000001.1"/>
</dbReference>
<dbReference type="SMART" id="SM00382">
    <property type="entry name" value="AAA"/>
    <property type="match status" value="2"/>
</dbReference>
<name>A0AAE4B248_9ACTN</name>
<evidence type="ECO:0000256" key="2">
    <source>
        <dbReference type="ARBA" id="ARBA00022741"/>
    </source>
</evidence>
<feature type="domain" description="ABC transporter" evidence="5">
    <location>
        <begin position="337"/>
        <end position="525"/>
    </location>
</feature>
<dbReference type="FunFam" id="3.40.50.300:FF:000011">
    <property type="entry name" value="Putative ABC transporter ATP-binding component"/>
    <property type="match status" value="1"/>
</dbReference>
<dbReference type="InterPro" id="IPR027417">
    <property type="entry name" value="P-loop_NTPase"/>
</dbReference>
<dbReference type="Pfam" id="PF00005">
    <property type="entry name" value="ABC_tran"/>
    <property type="match status" value="2"/>
</dbReference>
<evidence type="ECO:0000256" key="3">
    <source>
        <dbReference type="ARBA" id="ARBA00022840"/>
    </source>
</evidence>
<dbReference type="InterPro" id="IPR003439">
    <property type="entry name" value="ABC_transporter-like_ATP-bd"/>
</dbReference>
<evidence type="ECO:0000256" key="1">
    <source>
        <dbReference type="ARBA" id="ARBA00022737"/>
    </source>
</evidence>
<dbReference type="InterPro" id="IPR050611">
    <property type="entry name" value="ABCF"/>
</dbReference>
<evidence type="ECO:0000259" key="5">
    <source>
        <dbReference type="PROSITE" id="PS50893"/>
    </source>
</evidence>
<dbReference type="Gene3D" id="3.40.50.300">
    <property type="entry name" value="P-loop containing nucleotide triphosphate hydrolases"/>
    <property type="match status" value="3"/>
</dbReference>
<dbReference type="SUPFAM" id="SSF52540">
    <property type="entry name" value="P-loop containing nucleoside triphosphate hydrolases"/>
    <property type="match status" value="2"/>
</dbReference>